<reference evidence="1 3" key="1">
    <citation type="journal article" date="2014" name="Am. J. Bot.">
        <title>Genome assembly and annotation for red clover (Trifolium pratense; Fabaceae).</title>
        <authorList>
            <person name="Istvanek J."/>
            <person name="Jaros M."/>
            <person name="Krenek A."/>
            <person name="Repkova J."/>
        </authorList>
    </citation>
    <scope>NUCLEOTIDE SEQUENCE [LARGE SCALE GENOMIC DNA]</scope>
    <source>
        <strain evidence="3">cv. Tatra</strain>
        <tissue evidence="1">Young leaves</tissue>
    </source>
</reference>
<proteinExistence type="predicted"/>
<reference evidence="1 3" key="2">
    <citation type="journal article" date="2017" name="Front. Plant Sci.">
        <title>Gene Classification and Mining of Molecular Markers Useful in Red Clover (Trifolium pratense) Breeding.</title>
        <authorList>
            <person name="Istvanek J."/>
            <person name="Dluhosova J."/>
            <person name="Dluhos P."/>
            <person name="Patkova L."/>
            <person name="Nedelnik J."/>
            <person name="Repkova J."/>
        </authorList>
    </citation>
    <scope>NUCLEOTIDE SEQUENCE [LARGE SCALE GENOMIC DNA]</scope>
    <source>
        <strain evidence="3">cv. Tatra</strain>
        <tissue evidence="1">Young leaves</tissue>
    </source>
</reference>
<evidence type="ECO:0000313" key="3">
    <source>
        <dbReference type="Proteomes" id="UP000236291"/>
    </source>
</evidence>
<accession>A0A2K3MBE3</accession>
<name>A0A2K3MBE3_TRIPR</name>
<evidence type="ECO:0000313" key="2">
    <source>
        <dbReference type="EMBL" id="PNY17298.1"/>
    </source>
</evidence>
<gene>
    <name evidence="2" type="ORF">L195_g014038</name>
    <name evidence="1" type="ORF">L195_g044207</name>
</gene>
<dbReference type="Proteomes" id="UP000236291">
    <property type="component" value="Unassembled WGS sequence"/>
</dbReference>
<dbReference type="EMBL" id="ASHM01055633">
    <property type="protein sequence ID" value="PNX88106.1"/>
    <property type="molecule type" value="Genomic_DNA"/>
</dbReference>
<sequence length="108" mass="12570">MAKAIHLKSWLFKRGQYLQFSNGRVPQLNSNQIFIILLNKKTEDAITRANKGNSTVVTKLEFRGYSGLIGQNRVDCVRIEKVLGVDTSELKEELHWEFAEDFWNEIER</sequence>
<evidence type="ECO:0000313" key="1">
    <source>
        <dbReference type="EMBL" id="PNX88106.1"/>
    </source>
</evidence>
<dbReference type="EMBL" id="ASHM01009244">
    <property type="protein sequence ID" value="PNY17298.1"/>
    <property type="molecule type" value="Genomic_DNA"/>
</dbReference>
<dbReference type="AlphaFoldDB" id="A0A2K3MBE3"/>
<organism evidence="1 3">
    <name type="scientific">Trifolium pratense</name>
    <name type="common">Red clover</name>
    <dbReference type="NCBI Taxonomy" id="57577"/>
    <lineage>
        <taxon>Eukaryota</taxon>
        <taxon>Viridiplantae</taxon>
        <taxon>Streptophyta</taxon>
        <taxon>Embryophyta</taxon>
        <taxon>Tracheophyta</taxon>
        <taxon>Spermatophyta</taxon>
        <taxon>Magnoliopsida</taxon>
        <taxon>eudicotyledons</taxon>
        <taxon>Gunneridae</taxon>
        <taxon>Pentapetalae</taxon>
        <taxon>rosids</taxon>
        <taxon>fabids</taxon>
        <taxon>Fabales</taxon>
        <taxon>Fabaceae</taxon>
        <taxon>Papilionoideae</taxon>
        <taxon>50 kb inversion clade</taxon>
        <taxon>NPAAA clade</taxon>
        <taxon>Hologalegina</taxon>
        <taxon>IRL clade</taxon>
        <taxon>Trifolieae</taxon>
        <taxon>Trifolium</taxon>
    </lineage>
</organism>
<protein>
    <submittedName>
        <fullName evidence="1">Uncharacterized protein</fullName>
    </submittedName>
</protein>
<comment type="caution">
    <text evidence="1">The sequence shown here is derived from an EMBL/GenBank/DDBJ whole genome shotgun (WGS) entry which is preliminary data.</text>
</comment>